<feature type="non-terminal residue" evidence="1">
    <location>
        <position position="61"/>
    </location>
</feature>
<dbReference type="EMBL" id="LAZR01011135">
    <property type="protein sequence ID" value="KKM63239.1"/>
    <property type="molecule type" value="Genomic_DNA"/>
</dbReference>
<protein>
    <recommendedName>
        <fullName evidence="2">Preprotein translocase subunit SecY</fullName>
    </recommendedName>
</protein>
<name>A0A0F9J0S1_9ZZZZ</name>
<reference evidence="1" key="1">
    <citation type="journal article" date="2015" name="Nature">
        <title>Complex archaea that bridge the gap between prokaryotes and eukaryotes.</title>
        <authorList>
            <person name="Spang A."/>
            <person name="Saw J.H."/>
            <person name="Jorgensen S.L."/>
            <person name="Zaremba-Niedzwiedzka K."/>
            <person name="Martijn J."/>
            <person name="Lind A.E."/>
            <person name="van Eijk R."/>
            <person name="Schleper C."/>
            <person name="Guy L."/>
            <person name="Ettema T.J."/>
        </authorList>
    </citation>
    <scope>NUCLEOTIDE SEQUENCE</scope>
</reference>
<dbReference type="AlphaFoldDB" id="A0A0F9J0S1"/>
<accession>A0A0F9J0S1</accession>
<comment type="caution">
    <text evidence="1">The sequence shown here is derived from an EMBL/GenBank/DDBJ whole genome shotgun (WGS) entry which is preliminary data.</text>
</comment>
<organism evidence="1">
    <name type="scientific">marine sediment metagenome</name>
    <dbReference type="NCBI Taxonomy" id="412755"/>
    <lineage>
        <taxon>unclassified sequences</taxon>
        <taxon>metagenomes</taxon>
        <taxon>ecological metagenomes</taxon>
    </lineage>
</organism>
<evidence type="ECO:0000313" key="1">
    <source>
        <dbReference type="EMBL" id="KKM63239.1"/>
    </source>
</evidence>
<gene>
    <name evidence="1" type="ORF">LCGC14_1513390</name>
</gene>
<dbReference type="InterPro" id="IPR023201">
    <property type="entry name" value="SecY_dom_sf"/>
</dbReference>
<proteinExistence type="predicted"/>
<dbReference type="SUPFAM" id="SSF103491">
    <property type="entry name" value="Preprotein translocase SecY subunit"/>
    <property type="match status" value="1"/>
</dbReference>
<evidence type="ECO:0008006" key="2">
    <source>
        <dbReference type="Google" id="ProtNLM"/>
    </source>
</evidence>
<dbReference type="Gene3D" id="1.10.3370.10">
    <property type="entry name" value="SecY subunit domain"/>
    <property type="match status" value="1"/>
</dbReference>
<sequence>MIGALKKIFFAGELRVKILFTLLMLLVCRIGAFVPVPGINQEAALAVFKSASGGGQNLFQL</sequence>